<proteinExistence type="predicted"/>
<reference evidence="2" key="1">
    <citation type="journal article" date="2002" name="Science">
        <title>The draft genome of Ciona intestinalis: insights into chordate and vertebrate origins.</title>
        <authorList>
            <person name="Dehal P."/>
            <person name="Satou Y."/>
            <person name="Campbell R.K."/>
            <person name="Chapman J."/>
            <person name="Degnan B."/>
            <person name="De Tomaso A."/>
            <person name="Davidson B."/>
            <person name="Di Gregorio A."/>
            <person name="Gelpke M."/>
            <person name="Goodstein D.M."/>
            <person name="Harafuji N."/>
            <person name="Hastings K.E."/>
            <person name="Ho I."/>
            <person name="Hotta K."/>
            <person name="Huang W."/>
            <person name="Kawashima T."/>
            <person name="Lemaire P."/>
            <person name="Martinez D."/>
            <person name="Meinertzhagen I.A."/>
            <person name="Necula S."/>
            <person name="Nonaka M."/>
            <person name="Putnam N."/>
            <person name="Rash S."/>
            <person name="Saiga H."/>
            <person name="Satake M."/>
            <person name="Terry A."/>
            <person name="Yamada L."/>
            <person name="Wang H.G."/>
            <person name="Awazu S."/>
            <person name="Azumi K."/>
            <person name="Boore J."/>
            <person name="Branno M."/>
            <person name="Chin-Bow S."/>
            <person name="DeSantis R."/>
            <person name="Doyle S."/>
            <person name="Francino P."/>
            <person name="Keys D.N."/>
            <person name="Haga S."/>
            <person name="Hayashi H."/>
            <person name="Hino K."/>
            <person name="Imai K.S."/>
            <person name="Inaba K."/>
            <person name="Kano S."/>
            <person name="Kobayashi K."/>
            <person name="Kobayashi M."/>
            <person name="Lee B.I."/>
            <person name="Makabe K.W."/>
            <person name="Manohar C."/>
            <person name="Matassi G."/>
            <person name="Medina M."/>
            <person name="Mochizuki Y."/>
            <person name="Mount S."/>
            <person name="Morishita T."/>
            <person name="Miura S."/>
            <person name="Nakayama A."/>
            <person name="Nishizaka S."/>
            <person name="Nomoto H."/>
            <person name="Ohta F."/>
            <person name="Oishi K."/>
            <person name="Rigoutsos I."/>
            <person name="Sano M."/>
            <person name="Sasaki A."/>
            <person name="Sasakura Y."/>
            <person name="Shoguchi E."/>
            <person name="Shin-i T."/>
            <person name="Spagnuolo A."/>
            <person name="Stainier D."/>
            <person name="Suzuki M.M."/>
            <person name="Tassy O."/>
            <person name="Takatori N."/>
            <person name="Tokuoka M."/>
            <person name="Yagi K."/>
            <person name="Yoshizaki F."/>
            <person name="Wada S."/>
            <person name="Zhang C."/>
            <person name="Hyatt P.D."/>
            <person name="Larimer F."/>
            <person name="Detter C."/>
            <person name="Doggett N."/>
            <person name="Glavina T."/>
            <person name="Hawkins T."/>
            <person name="Richardson P."/>
            <person name="Lucas S."/>
            <person name="Kohara Y."/>
            <person name="Levine M."/>
            <person name="Satoh N."/>
            <person name="Rokhsar D.S."/>
        </authorList>
    </citation>
    <scope>NUCLEOTIDE SEQUENCE [LARGE SCALE GENOMIC DNA]</scope>
</reference>
<evidence type="ECO:0000313" key="1">
    <source>
        <dbReference type="Ensembl" id="ENSCINP00000030888.1"/>
    </source>
</evidence>
<protein>
    <submittedName>
        <fullName evidence="1">Uncharacterized protein</fullName>
    </submittedName>
</protein>
<keyword evidence="2" id="KW-1185">Reference proteome</keyword>
<reference evidence="1" key="3">
    <citation type="submission" date="2025-09" db="UniProtKB">
        <authorList>
            <consortium name="Ensembl"/>
        </authorList>
    </citation>
    <scope>IDENTIFICATION</scope>
</reference>
<name>H2XMK5_CIOIN</name>
<accession>H2XMK5</accession>
<organism evidence="1 2">
    <name type="scientific">Ciona intestinalis</name>
    <name type="common">Transparent sea squirt</name>
    <name type="synonym">Ascidia intestinalis</name>
    <dbReference type="NCBI Taxonomy" id="7719"/>
    <lineage>
        <taxon>Eukaryota</taxon>
        <taxon>Metazoa</taxon>
        <taxon>Chordata</taxon>
        <taxon>Tunicata</taxon>
        <taxon>Ascidiacea</taxon>
        <taxon>Phlebobranchia</taxon>
        <taxon>Cionidae</taxon>
        <taxon>Ciona</taxon>
    </lineage>
</organism>
<sequence>MWMQDISRKIIDRQDKIYIWGTMSTRQSQLHEPEEPLSKSITKHVKPLFKCLDKISELNFDN</sequence>
<dbReference type="Ensembl" id="ENSCINT00000035980.1">
    <property type="protein sequence ID" value="ENSCINP00000030888.1"/>
    <property type="gene ID" value="ENSCING00000017959.1"/>
</dbReference>
<dbReference type="InParanoid" id="H2XMK5"/>
<dbReference type="Proteomes" id="UP000008144">
    <property type="component" value="Unassembled WGS sequence"/>
</dbReference>
<evidence type="ECO:0000313" key="2">
    <source>
        <dbReference type="Proteomes" id="UP000008144"/>
    </source>
</evidence>
<reference evidence="1" key="2">
    <citation type="submission" date="2025-08" db="UniProtKB">
        <authorList>
            <consortium name="Ensembl"/>
        </authorList>
    </citation>
    <scope>IDENTIFICATION</scope>
</reference>
<dbReference type="HOGENOM" id="CLU_2903478_0_0_1"/>
<dbReference type="AlphaFoldDB" id="H2XMK5"/>